<proteinExistence type="predicted"/>
<keyword evidence="4" id="KW-1185">Reference proteome</keyword>
<dbReference type="Proteomes" id="UP000054826">
    <property type="component" value="Unassembled WGS sequence"/>
</dbReference>
<dbReference type="Proteomes" id="UP000054995">
    <property type="component" value="Unassembled WGS sequence"/>
</dbReference>
<gene>
    <name evidence="2" type="ORF">T4C_13294</name>
    <name evidence="1" type="ORF">T4D_12649</name>
</gene>
<evidence type="ECO:0000313" key="3">
    <source>
        <dbReference type="Proteomes" id="UP000054826"/>
    </source>
</evidence>
<dbReference type="EMBL" id="JYDV01000124">
    <property type="protein sequence ID" value="KRZ30974.1"/>
    <property type="molecule type" value="Genomic_DNA"/>
</dbReference>
<protein>
    <submittedName>
        <fullName evidence="2">Uncharacterized protein</fullName>
    </submittedName>
</protein>
<dbReference type="EMBL" id="JYDT01000302">
    <property type="protein sequence ID" value="KRY80869.1"/>
    <property type="molecule type" value="Genomic_DNA"/>
</dbReference>
<reference evidence="3 4" key="1">
    <citation type="submission" date="2015-01" db="EMBL/GenBank/DDBJ databases">
        <title>Evolution of Trichinella species and genotypes.</title>
        <authorList>
            <person name="Korhonen P.K."/>
            <person name="Edoardo P."/>
            <person name="Giuseppe L.R."/>
            <person name="Gasser R.B."/>
        </authorList>
    </citation>
    <scope>NUCLEOTIDE SEQUENCE [LARGE SCALE GENOMIC DNA]</scope>
    <source>
        <strain evidence="2">ISS176</strain>
        <strain evidence="1">ISS470</strain>
    </source>
</reference>
<evidence type="ECO:0000313" key="4">
    <source>
        <dbReference type="Proteomes" id="UP000054995"/>
    </source>
</evidence>
<dbReference type="AlphaFoldDB" id="A0A0V1J7P7"/>
<comment type="caution">
    <text evidence="2">The sequence shown here is derived from an EMBL/GenBank/DDBJ whole genome shotgun (WGS) entry which is preliminary data.</text>
</comment>
<accession>A0A0V1J7P7</accession>
<evidence type="ECO:0000313" key="1">
    <source>
        <dbReference type="EMBL" id="KRY80869.1"/>
    </source>
</evidence>
<organism evidence="2 3">
    <name type="scientific">Trichinella pseudospiralis</name>
    <name type="common">Parasitic roundworm</name>
    <dbReference type="NCBI Taxonomy" id="6337"/>
    <lineage>
        <taxon>Eukaryota</taxon>
        <taxon>Metazoa</taxon>
        <taxon>Ecdysozoa</taxon>
        <taxon>Nematoda</taxon>
        <taxon>Enoplea</taxon>
        <taxon>Dorylaimia</taxon>
        <taxon>Trichinellida</taxon>
        <taxon>Trichinellidae</taxon>
        <taxon>Trichinella</taxon>
    </lineage>
</organism>
<sequence length="87" mass="9661">MAVAFLPTRLVAKSQVMIDTNQYVDFQRPLFQPNCRQISVCLCAAPQATLAVRDSSTDTRNSQRFDAASQRRLICVAVGSQSEFHPS</sequence>
<name>A0A0V1J7P7_TRIPS</name>
<evidence type="ECO:0000313" key="2">
    <source>
        <dbReference type="EMBL" id="KRZ30974.1"/>
    </source>
</evidence>